<accession>W7QVT7</accession>
<dbReference type="GO" id="GO:0016020">
    <property type="term" value="C:membrane"/>
    <property type="evidence" value="ECO:0007669"/>
    <property type="project" value="TreeGrafter"/>
</dbReference>
<dbReference type="PANTHER" id="PTHR44196:SF1">
    <property type="entry name" value="DEHYDROGENASE_REDUCTASE SDR FAMILY MEMBER 7B"/>
    <property type="match status" value="1"/>
</dbReference>
<protein>
    <submittedName>
        <fullName evidence="4">Short-chain dehydrogenase/reductase SDR</fullName>
    </submittedName>
</protein>
<keyword evidence="2" id="KW-0560">Oxidoreductase</keyword>
<evidence type="ECO:0000313" key="5">
    <source>
        <dbReference type="Proteomes" id="UP000019276"/>
    </source>
</evidence>
<sequence length="240" mass="26121">MKSILITGASSGIGKAVAELYARNGFQVFAGGRNKRRLDQLCAQHANIKPFVCDLSNRSELAAAAASLPKLDIVVLNAGTCEYIDNPMQFDGDMFARVIQTNVVSVGYCLQHLLPLIKKGGQLALVSSSAQFLPFPRATAYGSSKAAISYLARTLAIELKPHDIAVSLVHPGFVETPLTDKNNFDMPGIISAQQAAQAIFKGITKRKAEINFPFSFICFLKLFTLLPRCVWNKVAQRMTV</sequence>
<dbReference type="PANTHER" id="PTHR44196">
    <property type="entry name" value="DEHYDROGENASE/REDUCTASE SDR FAMILY MEMBER 7B"/>
    <property type="match status" value="1"/>
</dbReference>
<proteinExistence type="inferred from homology"/>
<comment type="similarity">
    <text evidence="1 3">Belongs to the short-chain dehydrogenases/reductases (SDR) family.</text>
</comment>
<dbReference type="PRINTS" id="PR00080">
    <property type="entry name" value="SDRFAMILY"/>
</dbReference>
<dbReference type="SUPFAM" id="SSF51735">
    <property type="entry name" value="NAD(P)-binding Rossmann-fold domains"/>
    <property type="match status" value="1"/>
</dbReference>
<dbReference type="RefSeq" id="WP_035015200.1">
    <property type="nucleotide sequence ID" value="NZ_ARZY01000024.1"/>
</dbReference>
<dbReference type="Proteomes" id="UP000019276">
    <property type="component" value="Unassembled WGS sequence"/>
</dbReference>
<gene>
    <name evidence="4" type="ORF">DS2_12729</name>
</gene>
<dbReference type="GO" id="GO:0016491">
    <property type="term" value="F:oxidoreductase activity"/>
    <property type="evidence" value="ECO:0007669"/>
    <property type="project" value="UniProtKB-KW"/>
</dbReference>
<evidence type="ECO:0000313" key="4">
    <source>
        <dbReference type="EMBL" id="EWH09400.1"/>
    </source>
</evidence>
<dbReference type="InterPro" id="IPR036291">
    <property type="entry name" value="NAD(P)-bd_dom_sf"/>
</dbReference>
<dbReference type="EMBL" id="ARZY01000024">
    <property type="protein sequence ID" value="EWH09400.1"/>
    <property type="molecule type" value="Genomic_DNA"/>
</dbReference>
<dbReference type="eggNOG" id="COG0300">
    <property type="taxonomic scope" value="Bacteria"/>
</dbReference>
<dbReference type="AlphaFoldDB" id="W7QVT7"/>
<dbReference type="InterPro" id="IPR020904">
    <property type="entry name" value="Sc_DH/Rdtase_CS"/>
</dbReference>
<dbReference type="InterPro" id="IPR002347">
    <property type="entry name" value="SDR_fam"/>
</dbReference>
<keyword evidence="5" id="KW-1185">Reference proteome</keyword>
<evidence type="ECO:0000256" key="2">
    <source>
        <dbReference type="ARBA" id="ARBA00023002"/>
    </source>
</evidence>
<evidence type="ECO:0000256" key="1">
    <source>
        <dbReference type="ARBA" id="ARBA00006484"/>
    </source>
</evidence>
<evidence type="ECO:0000256" key="3">
    <source>
        <dbReference type="RuleBase" id="RU000363"/>
    </source>
</evidence>
<dbReference type="PRINTS" id="PR00081">
    <property type="entry name" value="GDHRDH"/>
</dbReference>
<dbReference type="PROSITE" id="PS00061">
    <property type="entry name" value="ADH_SHORT"/>
    <property type="match status" value="1"/>
</dbReference>
<dbReference type="OrthoDB" id="335726at2"/>
<dbReference type="Gene3D" id="3.40.50.720">
    <property type="entry name" value="NAD(P)-binding Rossmann-like Domain"/>
    <property type="match status" value="1"/>
</dbReference>
<organism evidence="4 5">
    <name type="scientific">Catenovulum agarivorans DS-2</name>
    <dbReference type="NCBI Taxonomy" id="1328313"/>
    <lineage>
        <taxon>Bacteria</taxon>
        <taxon>Pseudomonadati</taxon>
        <taxon>Pseudomonadota</taxon>
        <taxon>Gammaproteobacteria</taxon>
        <taxon>Alteromonadales</taxon>
        <taxon>Alteromonadaceae</taxon>
        <taxon>Catenovulum</taxon>
    </lineage>
</organism>
<dbReference type="STRING" id="1328313.DS2_12729"/>
<comment type="caution">
    <text evidence="4">The sequence shown here is derived from an EMBL/GenBank/DDBJ whole genome shotgun (WGS) entry which is preliminary data.</text>
</comment>
<dbReference type="PATRIC" id="fig|1328313.3.peg.2597"/>
<reference evidence="4 5" key="1">
    <citation type="journal article" date="2014" name="Genome Announc.">
        <title>Draft Genome Sequence of the Agar-Degrading Bacterium Catenovulum sp. Strain DS-2, Isolated from Intestines of Haliotis diversicolor.</title>
        <authorList>
            <person name="Shan D."/>
            <person name="Li X."/>
            <person name="Gu Z."/>
            <person name="Wei G."/>
            <person name="Gao Z."/>
            <person name="Shao Z."/>
        </authorList>
    </citation>
    <scope>NUCLEOTIDE SEQUENCE [LARGE SCALE GENOMIC DNA]</scope>
    <source>
        <strain evidence="4 5">DS-2</strain>
    </source>
</reference>
<name>W7QVT7_9ALTE</name>
<dbReference type="Pfam" id="PF00106">
    <property type="entry name" value="adh_short"/>
    <property type="match status" value="1"/>
</dbReference>